<accession>A0A075B0Q3</accession>
<dbReference type="EMBL" id="KE560700">
    <property type="protein sequence ID" value="EPZ35977.1"/>
    <property type="molecule type" value="Genomic_DNA"/>
</dbReference>
<keyword evidence="1" id="KW-1133">Transmembrane helix</keyword>
<dbReference type="InterPro" id="IPR018625">
    <property type="entry name" value="Pet100"/>
</dbReference>
<keyword evidence="1" id="KW-0812">Transmembrane</keyword>
<evidence type="ECO:0000256" key="1">
    <source>
        <dbReference type="SAM" id="Phobius"/>
    </source>
</evidence>
<evidence type="ECO:0000313" key="3">
    <source>
        <dbReference type="EMBL" id="RKP22107.1"/>
    </source>
</evidence>
<sequence length="121" mass="14626">MVIHGRKKYGSINHQPLKETLRFAFYMFFPVAMMFYGNLPFQRHEIERNEKHDSHLNPDSELEELEKRRRIAREWLRTDKDLSHEEKKLISERLNELSSIHKGMIRAKISRDLGYEIDEID</sequence>
<evidence type="ECO:0000313" key="5">
    <source>
        <dbReference type="Proteomes" id="UP000281549"/>
    </source>
</evidence>
<dbReference type="HOGENOM" id="CLU_2039385_0_0_1"/>
<evidence type="ECO:0000313" key="4">
    <source>
        <dbReference type="Proteomes" id="UP000030755"/>
    </source>
</evidence>
<dbReference type="GO" id="GO:0005739">
    <property type="term" value="C:mitochondrion"/>
    <property type="evidence" value="ECO:0007669"/>
    <property type="project" value="InterPro"/>
</dbReference>
<keyword evidence="1" id="KW-0472">Membrane</keyword>
<dbReference type="Proteomes" id="UP000281549">
    <property type="component" value="Unassembled WGS sequence"/>
</dbReference>
<dbReference type="Pfam" id="PF09803">
    <property type="entry name" value="Pet100"/>
    <property type="match status" value="1"/>
</dbReference>
<reference evidence="2 4" key="1">
    <citation type="journal article" date="2013" name="Curr. Biol.">
        <title>Shared signatures of parasitism and phylogenomics unite Cryptomycota and microsporidia.</title>
        <authorList>
            <person name="James T.Y."/>
            <person name="Pelin A."/>
            <person name="Bonen L."/>
            <person name="Ahrendt S."/>
            <person name="Sain D."/>
            <person name="Corradi N."/>
            <person name="Stajich J.E."/>
        </authorList>
    </citation>
    <scope>NUCLEOTIDE SEQUENCE [LARGE SCALE GENOMIC DNA]</scope>
    <source>
        <strain evidence="2">CSF55</strain>
        <strain evidence="2">CSF55</strain>
    </source>
</reference>
<reference evidence="3" key="3">
    <citation type="submission" date="2018-08" db="EMBL/GenBank/DDBJ databases">
        <title>Leveraging single-cell genomics to expand the Fungal Tree of Life.</title>
        <authorList>
            <consortium name="DOE Joint Genome Institute"/>
            <person name="Ahrendt S.R."/>
            <person name="Quandt C.A."/>
            <person name="Ciobanu D."/>
            <person name="Clum A."/>
            <person name="Salamov A."/>
            <person name="Andreopoulos B."/>
            <person name="Cheng J.-F."/>
            <person name="Woyke T."/>
            <person name="Pelin A."/>
            <person name="Henrissat B."/>
            <person name="Reynolds N."/>
            <person name="Benny G.L."/>
            <person name="Smith M.E."/>
            <person name="James T.Y."/>
            <person name="Grigoriev I.V."/>
        </authorList>
    </citation>
    <scope>NUCLEOTIDE SEQUENCE</scope>
    <source>
        <strain evidence="3">CSF55</strain>
    </source>
</reference>
<organism evidence="2 4">
    <name type="scientific">Rozella allomycis (strain CSF55)</name>
    <dbReference type="NCBI Taxonomy" id="988480"/>
    <lineage>
        <taxon>Eukaryota</taxon>
        <taxon>Fungi</taxon>
        <taxon>Fungi incertae sedis</taxon>
        <taxon>Cryptomycota</taxon>
        <taxon>Cryptomycota incertae sedis</taxon>
        <taxon>Rozella</taxon>
    </lineage>
</organism>
<gene>
    <name evidence="2" type="ORF">O9G_003892</name>
    <name evidence="3" type="ORF">ROZALSC1DRAFT_26490</name>
</gene>
<protein>
    <submittedName>
        <fullName evidence="2">Uncharacterized protein</fullName>
    </submittedName>
</protein>
<dbReference type="GO" id="GO:0033617">
    <property type="term" value="P:mitochondrial respiratory chain complex IV assembly"/>
    <property type="evidence" value="ECO:0007669"/>
    <property type="project" value="InterPro"/>
</dbReference>
<evidence type="ECO:0000313" key="2">
    <source>
        <dbReference type="EMBL" id="EPZ35977.1"/>
    </source>
</evidence>
<dbReference type="EMBL" id="ML004909">
    <property type="protein sequence ID" value="RKP22107.1"/>
    <property type="molecule type" value="Genomic_DNA"/>
</dbReference>
<name>A0A075B0Q3_ROZAC</name>
<feature type="transmembrane region" description="Helical" evidence="1">
    <location>
        <begin position="23"/>
        <end position="41"/>
    </location>
</feature>
<dbReference type="Proteomes" id="UP000030755">
    <property type="component" value="Unassembled WGS sequence"/>
</dbReference>
<keyword evidence="4" id="KW-1185">Reference proteome</keyword>
<reference evidence="5" key="2">
    <citation type="journal article" date="2018" name="Nat. Microbiol.">
        <title>Leveraging single-cell genomics to expand the fungal tree of life.</title>
        <authorList>
            <person name="Ahrendt S.R."/>
            <person name="Quandt C.A."/>
            <person name="Ciobanu D."/>
            <person name="Clum A."/>
            <person name="Salamov A."/>
            <person name="Andreopoulos B."/>
            <person name="Cheng J.F."/>
            <person name="Woyke T."/>
            <person name="Pelin A."/>
            <person name="Henrissat B."/>
            <person name="Reynolds N.K."/>
            <person name="Benny G.L."/>
            <person name="Smith M.E."/>
            <person name="James T.Y."/>
            <person name="Grigoriev I.V."/>
        </authorList>
    </citation>
    <scope>NUCLEOTIDE SEQUENCE [LARGE SCALE GENOMIC DNA]</scope>
    <source>
        <strain evidence="5">CSF55</strain>
    </source>
</reference>
<proteinExistence type="predicted"/>
<dbReference type="AlphaFoldDB" id="A0A075B0Q3"/>